<evidence type="ECO:0000313" key="12">
    <source>
        <dbReference type="Proteomes" id="UP001152799"/>
    </source>
</evidence>
<dbReference type="InterPro" id="IPR029063">
    <property type="entry name" value="SAM-dependent_MTases_sf"/>
</dbReference>
<keyword evidence="5 10" id="KW-0489">Methyltransferase</keyword>
<comment type="function">
    <text evidence="1">Probable adenosyl-L-methionine (AdoMet)-dependent tRNA (uracil-O(2)-)-methyltransferase.</text>
</comment>
<evidence type="ECO:0000256" key="7">
    <source>
        <dbReference type="ARBA" id="ARBA00022691"/>
    </source>
</evidence>
<dbReference type="AlphaFoldDB" id="A0A9N9MI43"/>
<evidence type="ECO:0000256" key="1">
    <source>
        <dbReference type="ARBA" id="ARBA00002778"/>
    </source>
</evidence>
<keyword evidence="12" id="KW-1185">Reference proteome</keyword>
<name>A0A9N9MI43_9CUCU</name>
<evidence type="ECO:0000313" key="11">
    <source>
        <dbReference type="EMBL" id="CAG9762651.1"/>
    </source>
</evidence>
<dbReference type="GO" id="GO:0141101">
    <property type="term" value="F:tRNA(Ser) (uridine(44)-2'-O-)-methyltransferase activity"/>
    <property type="evidence" value="ECO:0007669"/>
    <property type="project" value="UniProtKB-EC"/>
</dbReference>
<organism evidence="11 12">
    <name type="scientific">Ceutorhynchus assimilis</name>
    <name type="common">cabbage seed weevil</name>
    <dbReference type="NCBI Taxonomy" id="467358"/>
    <lineage>
        <taxon>Eukaryota</taxon>
        <taxon>Metazoa</taxon>
        <taxon>Ecdysozoa</taxon>
        <taxon>Arthropoda</taxon>
        <taxon>Hexapoda</taxon>
        <taxon>Insecta</taxon>
        <taxon>Pterygota</taxon>
        <taxon>Neoptera</taxon>
        <taxon>Endopterygota</taxon>
        <taxon>Coleoptera</taxon>
        <taxon>Polyphaga</taxon>
        <taxon>Cucujiformia</taxon>
        <taxon>Curculionidae</taxon>
        <taxon>Ceutorhynchinae</taxon>
        <taxon>Ceutorhynchus</taxon>
    </lineage>
</organism>
<dbReference type="SUPFAM" id="SSF53335">
    <property type="entry name" value="S-adenosyl-L-methionine-dependent methyltransferases"/>
    <property type="match status" value="1"/>
</dbReference>
<evidence type="ECO:0000256" key="4">
    <source>
        <dbReference type="ARBA" id="ARBA00022490"/>
    </source>
</evidence>
<dbReference type="PANTHER" id="PTHR21210">
    <property type="entry name" value="TRNA (URACIL-O(2)-)-METHYLTRANSFERASE-RELATED"/>
    <property type="match status" value="1"/>
</dbReference>
<evidence type="ECO:0000256" key="8">
    <source>
        <dbReference type="ARBA" id="ARBA00022694"/>
    </source>
</evidence>
<evidence type="ECO:0000256" key="2">
    <source>
        <dbReference type="ARBA" id="ARBA00004496"/>
    </source>
</evidence>
<evidence type="ECO:0000256" key="5">
    <source>
        <dbReference type="ARBA" id="ARBA00022603"/>
    </source>
</evidence>
<keyword evidence="8 10" id="KW-0819">tRNA processing</keyword>
<dbReference type="PANTHER" id="PTHR21210:SF0">
    <property type="entry name" value="TRNA (URACIL-O(2)-)-METHYLTRANSFERASE-RELATED"/>
    <property type="match status" value="1"/>
</dbReference>
<evidence type="ECO:0000256" key="10">
    <source>
        <dbReference type="RuleBase" id="RU368004"/>
    </source>
</evidence>
<dbReference type="Pfam" id="PF07757">
    <property type="entry name" value="AdoMet_MTase"/>
    <property type="match status" value="1"/>
</dbReference>
<gene>
    <name evidence="11" type="ORF">CEUTPL_LOCUS3326</name>
</gene>
<protein>
    <recommendedName>
        <fullName evidence="10">tRNA (uracil-O(2)-)-methyltransferase</fullName>
        <ecNumber evidence="10">2.1.1.211</ecNumber>
    </recommendedName>
</protein>
<keyword evidence="6 10" id="KW-0808">Transferase</keyword>
<dbReference type="Proteomes" id="UP001152799">
    <property type="component" value="Chromosome 12"/>
</dbReference>
<comment type="function">
    <text evidence="10">Adenosyl-L-methionine (AdoMet)-dependent tRNA (uracil-O(2)-)-methyltransferase.</text>
</comment>
<accession>A0A9N9MI43</accession>
<dbReference type="EC" id="2.1.1.211" evidence="10"/>
<dbReference type="EMBL" id="OU892288">
    <property type="protein sequence ID" value="CAG9762651.1"/>
    <property type="molecule type" value="Genomic_DNA"/>
</dbReference>
<comment type="catalytic activity">
    <reaction evidence="9 10">
        <text>uridine(44) in tRNA(Ser) + S-adenosyl-L-methionine = 2'-O-methyluridine(44) in tRNA(Ser) + S-adenosyl-L-homocysteine + H(+)</text>
        <dbReference type="Rhea" id="RHEA:43100"/>
        <dbReference type="Rhea" id="RHEA-COMP:10339"/>
        <dbReference type="Rhea" id="RHEA-COMP:10340"/>
        <dbReference type="ChEBI" id="CHEBI:15378"/>
        <dbReference type="ChEBI" id="CHEBI:57856"/>
        <dbReference type="ChEBI" id="CHEBI:59789"/>
        <dbReference type="ChEBI" id="CHEBI:65315"/>
        <dbReference type="ChEBI" id="CHEBI:74478"/>
        <dbReference type="EC" id="2.1.1.211"/>
    </reaction>
</comment>
<dbReference type="InterPro" id="IPR011671">
    <property type="entry name" value="tRNA_uracil_MeTrfase"/>
</dbReference>
<evidence type="ECO:0000256" key="3">
    <source>
        <dbReference type="ARBA" id="ARBA00009056"/>
    </source>
</evidence>
<keyword evidence="4 10" id="KW-0963">Cytoplasm</keyword>
<dbReference type="OrthoDB" id="10047021at2759"/>
<dbReference type="GO" id="GO:0030488">
    <property type="term" value="P:tRNA methylation"/>
    <property type="evidence" value="ECO:0007669"/>
    <property type="project" value="UniProtKB-UniRule"/>
</dbReference>
<dbReference type="GO" id="GO:0005737">
    <property type="term" value="C:cytoplasm"/>
    <property type="evidence" value="ECO:0007669"/>
    <property type="project" value="UniProtKB-SubCell"/>
</dbReference>
<evidence type="ECO:0000256" key="6">
    <source>
        <dbReference type="ARBA" id="ARBA00022679"/>
    </source>
</evidence>
<sequence>MFQLPLATSSTIIPQTKFWEAVILYHNRPHLINRKILAVSQALFYEIHFNSENSVTLQDLINRASILYELRKLDEISPENLREGFLRRLLESYDKNVKLEEVKLEDIKFSCTGIFVSARVLFPRLKQCPKAIELIIIDKEHNKIRFLVVSDSIKKIHYVGPPFPYEIELTNTQNLRINVDSIENADTSHAEWLVDKLFEKLIKWTQQTDDDSKQIIQSLSLVKTDEYCLTYNRIKETYGEKLVNVWPTKSGTDPQKFVFEDIAIASYLICLWKNDTEIKFVDCGCGNGLLVYLLNQEGYKGYGLDVRRRAIWDIFPETTTKLKIETVGPDSIFPDCTWIIGNHSDELTPWIPVMALKSSPKTNYFVLPCCTYDFNGHKFIRRNNSISAYADYMSYIEDISNKCGFDTAIDKLRIPSTKRTCLVGRQKSIDDEKRQRILTDIGKLVEAKTENSFVQRSDIEKVRNCTQLDKNLISNIVKMCINELLTIENYIEKSDGELWNQGGQLTILDLVKVISKDQLKQLKQECGGLQTLLRNHRYLFDLSAGFVKIRLPVSAENTLKYKNKPCWFIKNHPHGCLYDGNNCGYTHE</sequence>
<comment type="similarity">
    <text evidence="3 10">Belongs to the TRM44 family.</text>
</comment>
<reference evidence="11" key="1">
    <citation type="submission" date="2022-01" db="EMBL/GenBank/DDBJ databases">
        <authorList>
            <person name="King R."/>
        </authorList>
    </citation>
    <scope>NUCLEOTIDE SEQUENCE</scope>
</reference>
<proteinExistence type="inferred from homology"/>
<evidence type="ECO:0000256" key="9">
    <source>
        <dbReference type="ARBA" id="ARBA00047957"/>
    </source>
</evidence>
<comment type="subcellular location">
    <subcellularLocation>
        <location evidence="2 10">Cytoplasm</location>
    </subcellularLocation>
</comment>
<keyword evidence="7 10" id="KW-0949">S-adenosyl-L-methionine</keyword>